<evidence type="ECO:0000256" key="3">
    <source>
        <dbReference type="ARBA" id="ARBA00022679"/>
    </source>
</evidence>
<dbReference type="OrthoDB" id="9801841at2"/>
<sequence>MEQPATTDPLLDATIGNYKVKSKIGAGGMGAVYLAEHPLIGKKVALKVLHPEFSSQPDVVQRFFHEAKSVNDIQHPNIVDIVDYGVLENGGKLVYFIMEFLDGASLSEVIREHAPLAPERALTIALQVADALGACHRSGVIHRDLKPDNIILVRRRHQEDFVKLLDFGIAKLTGDQKVSVRTRTGVILGTPTYMSPEQCEGEGEVDHRADIYSLGILLYEMVTGQVPFRGETYGQVLMQQLTHYPEPPSSVRGVVPPHVEAVILKTLEKTPDTRFQSMEELMHALSDPVAYIEQRGGIDAFLGHPPGAHTTGAHTAMTPSGQMPRMPSGQMSRVSSPYTLASGVQPTARAQSGGRRALWLVVVVAALLGAGIAYSLLRSGHSTAPADRSAQPVLIPAGGPSDSGALATPSAEPDGAGQLIAGGDSAAAEDASGGPEAGEEGVAGDPEPATVELRLASRPPGAAVFVDDEPEPRGTTPLDMLVAEGADELRITLRLAGYRDLERRFVPDSHKEFDLQLTPERRKPTRTRPRRRVERSGRSSAPEADSDGRSIEKIQEDVGLENPFD</sequence>
<feature type="binding site" evidence="7">
    <location>
        <position position="47"/>
    </location>
    <ligand>
        <name>ATP</name>
        <dbReference type="ChEBI" id="CHEBI:30616"/>
    </ligand>
</feature>
<name>D0LZB3_HALO1</name>
<dbReference type="InterPro" id="IPR017441">
    <property type="entry name" value="Protein_kinase_ATP_BS"/>
</dbReference>
<dbReference type="GO" id="GO:0004674">
    <property type="term" value="F:protein serine/threonine kinase activity"/>
    <property type="evidence" value="ECO:0007669"/>
    <property type="project" value="UniProtKB-KW"/>
</dbReference>
<dbReference type="RefSeq" id="WP_012828974.1">
    <property type="nucleotide sequence ID" value="NC_013440.1"/>
</dbReference>
<proteinExistence type="predicted"/>
<dbReference type="InterPro" id="IPR008271">
    <property type="entry name" value="Ser/Thr_kinase_AS"/>
</dbReference>
<reference evidence="10 11" key="1">
    <citation type="journal article" date="2010" name="Stand. Genomic Sci.">
        <title>Complete genome sequence of Haliangium ochraceum type strain (SMP-2).</title>
        <authorList>
            <consortium name="US DOE Joint Genome Institute (JGI-PGF)"/>
            <person name="Ivanova N."/>
            <person name="Daum C."/>
            <person name="Lang E."/>
            <person name="Abt B."/>
            <person name="Kopitz M."/>
            <person name="Saunders E."/>
            <person name="Lapidus A."/>
            <person name="Lucas S."/>
            <person name="Glavina Del Rio T."/>
            <person name="Nolan M."/>
            <person name="Tice H."/>
            <person name="Copeland A."/>
            <person name="Cheng J.F."/>
            <person name="Chen F."/>
            <person name="Bruce D."/>
            <person name="Goodwin L."/>
            <person name="Pitluck S."/>
            <person name="Mavromatis K."/>
            <person name="Pati A."/>
            <person name="Mikhailova N."/>
            <person name="Chen A."/>
            <person name="Palaniappan K."/>
            <person name="Land M."/>
            <person name="Hauser L."/>
            <person name="Chang Y.J."/>
            <person name="Jeffries C.D."/>
            <person name="Detter J.C."/>
            <person name="Brettin T."/>
            <person name="Rohde M."/>
            <person name="Goker M."/>
            <person name="Bristow J."/>
            <person name="Markowitz V."/>
            <person name="Eisen J.A."/>
            <person name="Hugenholtz P."/>
            <person name="Kyrpides N.C."/>
            <person name="Klenk H.P."/>
        </authorList>
    </citation>
    <scope>NUCLEOTIDE SEQUENCE [LARGE SCALE GENOMIC DNA]</scope>
    <source>
        <strain evidence="11">DSM 14365 / CIP 107738 / JCM 11303 / AJ 13395 / SMP-2</strain>
    </source>
</reference>
<keyword evidence="4 7" id="KW-0547">Nucleotide-binding</keyword>
<evidence type="ECO:0000256" key="2">
    <source>
        <dbReference type="ARBA" id="ARBA00022527"/>
    </source>
</evidence>
<dbReference type="SUPFAM" id="SSF56112">
    <property type="entry name" value="Protein kinase-like (PK-like)"/>
    <property type="match status" value="1"/>
</dbReference>
<dbReference type="EMBL" id="CP001804">
    <property type="protein sequence ID" value="ACY16375.1"/>
    <property type="molecule type" value="Genomic_DNA"/>
</dbReference>
<feature type="region of interest" description="Disordered" evidence="8">
    <location>
        <begin position="511"/>
        <end position="565"/>
    </location>
</feature>
<organism evidence="10 11">
    <name type="scientific">Haliangium ochraceum (strain DSM 14365 / JCM 11303 / SMP-2)</name>
    <dbReference type="NCBI Taxonomy" id="502025"/>
    <lineage>
        <taxon>Bacteria</taxon>
        <taxon>Pseudomonadati</taxon>
        <taxon>Myxococcota</taxon>
        <taxon>Polyangia</taxon>
        <taxon>Haliangiales</taxon>
        <taxon>Kofleriaceae</taxon>
        <taxon>Haliangium</taxon>
    </lineage>
</organism>
<dbReference type="PANTHER" id="PTHR43289:SF6">
    <property type="entry name" value="SERINE_THREONINE-PROTEIN KINASE NEKL-3"/>
    <property type="match status" value="1"/>
</dbReference>
<keyword evidence="3" id="KW-0808">Transferase</keyword>
<dbReference type="PROSITE" id="PS50011">
    <property type="entry name" value="PROTEIN_KINASE_DOM"/>
    <property type="match status" value="1"/>
</dbReference>
<dbReference type="AlphaFoldDB" id="D0LZB3"/>
<feature type="compositionally biased region" description="Basic and acidic residues" evidence="8">
    <location>
        <begin position="511"/>
        <end position="522"/>
    </location>
</feature>
<dbReference type="KEGG" id="hoh:Hoch_3876"/>
<evidence type="ECO:0000256" key="4">
    <source>
        <dbReference type="ARBA" id="ARBA00022741"/>
    </source>
</evidence>
<accession>D0LZB3</accession>
<evidence type="ECO:0000256" key="7">
    <source>
        <dbReference type="PROSITE-ProRule" id="PRU10141"/>
    </source>
</evidence>
<feature type="compositionally biased region" description="Basic and acidic residues" evidence="8">
    <location>
        <begin position="546"/>
        <end position="556"/>
    </location>
</feature>
<protein>
    <recommendedName>
        <fullName evidence="1">non-specific serine/threonine protein kinase</fullName>
        <ecNumber evidence="1">2.7.11.1</ecNumber>
    </recommendedName>
</protein>
<dbReference type="eggNOG" id="COG0515">
    <property type="taxonomic scope" value="Bacteria"/>
</dbReference>
<dbReference type="Gene3D" id="3.30.200.20">
    <property type="entry name" value="Phosphorylase Kinase, domain 1"/>
    <property type="match status" value="1"/>
</dbReference>
<dbReference type="Pfam" id="PF00069">
    <property type="entry name" value="Pkinase"/>
    <property type="match status" value="1"/>
</dbReference>
<evidence type="ECO:0000313" key="10">
    <source>
        <dbReference type="EMBL" id="ACY16375.1"/>
    </source>
</evidence>
<evidence type="ECO:0000256" key="8">
    <source>
        <dbReference type="SAM" id="MobiDB-lite"/>
    </source>
</evidence>
<dbReference type="CDD" id="cd14014">
    <property type="entry name" value="STKc_PknB_like"/>
    <property type="match status" value="1"/>
</dbReference>
<dbReference type="STRING" id="502025.Hoch_3876"/>
<keyword evidence="5 10" id="KW-0418">Kinase</keyword>
<dbReference type="PANTHER" id="PTHR43289">
    <property type="entry name" value="MITOGEN-ACTIVATED PROTEIN KINASE KINASE KINASE 20-RELATED"/>
    <property type="match status" value="1"/>
</dbReference>
<keyword evidence="6 7" id="KW-0067">ATP-binding</keyword>
<dbReference type="Proteomes" id="UP000001880">
    <property type="component" value="Chromosome"/>
</dbReference>
<dbReference type="PROSITE" id="PS00107">
    <property type="entry name" value="PROTEIN_KINASE_ATP"/>
    <property type="match status" value="1"/>
</dbReference>
<feature type="compositionally biased region" description="Low complexity" evidence="8">
    <location>
        <begin position="421"/>
        <end position="434"/>
    </location>
</feature>
<dbReference type="EC" id="2.7.11.1" evidence="1"/>
<dbReference type="InterPro" id="IPR011009">
    <property type="entry name" value="Kinase-like_dom_sf"/>
</dbReference>
<dbReference type="InterPro" id="IPR000719">
    <property type="entry name" value="Prot_kinase_dom"/>
</dbReference>
<keyword evidence="2 10" id="KW-0723">Serine/threonine-protein kinase</keyword>
<keyword evidence="11" id="KW-1185">Reference proteome</keyword>
<evidence type="ECO:0000256" key="1">
    <source>
        <dbReference type="ARBA" id="ARBA00012513"/>
    </source>
</evidence>
<evidence type="ECO:0000259" key="9">
    <source>
        <dbReference type="PROSITE" id="PS50011"/>
    </source>
</evidence>
<dbReference type="PROSITE" id="PS00108">
    <property type="entry name" value="PROTEIN_KINASE_ST"/>
    <property type="match status" value="1"/>
</dbReference>
<dbReference type="GO" id="GO:0005524">
    <property type="term" value="F:ATP binding"/>
    <property type="evidence" value="ECO:0007669"/>
    <property type="project" value="UniProtKB-UniRule"/>
</dbReference>
<dbReference type="SMART" id="SM00220">
    <property type="entry name" value="S_TKc"/>
    <property type="match status" value="1"/>
</dbReference>
<dbReference type="FunFam" id="1.10.510.10:FF:000021">
    <property type="entry name" value="Serine/threonine protein kinase"/>
    <property type="match status" value="1"/>
</dbReference>
<dbReference type="InterPro" id="IPR013229">
    <property type="entry name" value="PEGA"/>
</dbReference>
<dbReference type="Pfam" id="PF08308">
    <property type="entry name" value="PEGA"/>
    <property type="match status" value="1"/>
</dbReference>
<evidence type="ECO:0000256" key="5">
    <source>
        <dbReference type="ARBA" id="ARBA00022777"/>
    </source>
</evidence>
<evidence type="ECO:0000313" key="11">
    <source>
        <dbReference type="Proteomes" id="UP000001880"/>
    </source>
</evidence>
<evidence type="ECO:0000256" key="6">
    <source>
        <dbReference type="ARBA" id="ARBA00022840"/>
    </source>
</evidence>
<feature type="region of interest" description="Disordered" evidence="8">
    <location>
        <begin position="382"/>
        <end position="446"/>
    </location>
</feature>
<dbReference type="HOGENOM" id="CLU_000288_63_44_7"/>
<dbReference type="Gene3D" id="1.10.510.10">
    <property type="entry name" value="Transferase(Phosphotransferase) domain 1"/>
    <property type="match status" value="1"/>
</dbReference>
<feature type="compositionally biased region" description="Basic residues" evidence="8">
    <location>
        <begin position="523"/>
        <end position="533"/>
    </location>
</feature>
<feature type="domain" description="Protein kinase" evidence="9">
    <location>
        <begin position="18"/>
        <end position="286"/>
    </location>
</feature>
<gene>
    <name evidence="10" type="ordered locus">Hoch_3876</name>
</gene>